<evidence type="ECO:0000313" key="1">
    <source>
        <dbReference type="EMBL" id="JAE07141.1"/>
    </source>
</evidence>
<accession>A0A0A9FAK2</accession>
<reference evidence="1" key="1">
    <citation type="submission" date="2014-09" db="EMBL/GenBank/DDBJ databases">
        <authorList>
            <person name="Magalhaes I.L.F."/>
            <person name="Oliveira U."/>
            <person name="Santos F.R."/>
            <person name="Vidigal T.H.D.A."/>
            <person name="Brescovit A.D."/>
            <person name="Santos A.J."/>
        </authorList>
    </citation>
    <scope>NUCLEOTIDE SEQUENCE</scope>
    <source>
        <tissue evidence="1">Shoot tissue taken approximately 20 cm above the soil surface</tissue>
    </source>
</reference>
<dbReference type="EMBL" id="GBRH01190755">
    <property type="protein sequence ID" value="JAE07141.1"/>
    <property type="molecule type" value="Transcribed_RNA"/>
</dbReference>
<dbReference type="AlphaFoldDB" id="A0A0A9FAK2"/>
<protein>
    <submittedName>
        <fullName evidence="1">Uncharacterized protein</fullName>
    </submittedName>
</protein>
<reference evidence="1" key="2">
    <citation type="journal article" date="2015" name="Data Brief">
        <title>Shoot transcriptome of the giant reed, Arundo donax.</title>
        <authorList>
            <person name="Barrero R.A."/>
            <person name="Guerrero F.D."/>
            <person name="Moolhuijzen P."/>
            <person name="Goolsby J.A."/>
            <person name="Tidwell J."/>
            <person name="Bellgard S.E."/>
            <person name="Bellgard M.I."/>
        </authorList>
    </citation>
    <scope>NUCLEOTIDE SEQUENCE</scope>
    <source>
        <tissue evidence="1">Shoot tissue taken approximately 20 cm above the soil surface</tissue>
    </source>
</reference>
<sequence>MHVPINTRHIRLNLQINHPREWNTGSLLMP</sequence>
<name>A0A0A9FAK2_ARUDO</name>
<organism evidence="1">
    <name type="scientific">Arundo donax</name>
    <name type="common">Giant reed</name>
    <name type="synonym">Donax arundinaceus</name>
    <dbReference type="NCBI Taxonomy" id="35708"/>
    <lineage>
        <taxon>Eukaryota</taxon>
        <taxon>Viridiplantae</taxon>
        <taxon>Streptophyta</taxon>
        <taxon>Embryophyta</taxon>
        <taxon>Tracheophyta</taxon>
        <taxon>Spermatophyta</taxon>
        <taxon>Magnoliopsida</taxon>
        <taxon>Liliopsida</taxon>
        <taxon>Poales</taxon>
        <taxon>Poaceae</taxon>
        <taxon>PACMAD clade</taxon>
        <taxon>Arundinoideae</taxon>
        <taxon>Arundineae</taxon>
        <taxon>Arundo</taxon>
    </lineage>
</organism>
<proteinExistence type="predicted"/>